<dbReference type="EMBL" id="LSYV01000031">
    <property type="protein sequence ID" value="KXZ48184.1"/>
    <property type="molecule type" value="Genomic_DNA"/>
</dbReference>
<evidence type="ECO:0000313" key="4">
    <source>
        <dbReference type="Proteomes" id="UP000075714"/>
    </source>
</evidence>
<keyword evidence="4" id="KW-1185">Reference proteome</keyword>
<name>A0A150GEC4_GONPE</name>
<feature type="region of interest" description="Disordered" evidence="1">
    <location>
        <begin position="143"/>
        <end position="167"/>
    </location>
</feature>
<reference evidence="4" key="1">
    <citation type="journal article" date="2016" name="Nat. Commun.">
        <title>The Gonium pectorale genome demonstrates co-option of cell cycle regulation during the evolution of multicellularity.</title>
        <authorList>
            <person name="Hanschen E.R."/>
            <person name="Marriage T.N."/>
            <person name="Ferris P.J."/>
            <person name="Hamaji T."/>
            <person name="Toyoda A."/>
            <person name="Fujiyama A."/>
            <person name="Neme R."/>
            <person name="Noguchi H."/>
            <person name="Minakuchi Y."/>
            <person name="Suzuki M."/>
            <person name="Kawai-Toyooka H."/>
            <person name="Smith D.R."/>
            <person name="Sparks H."/>
            <person name="Anderson J."/>
            <person name="Bakaric R."/>
            <person name="Luria V."/>
            <person name="Karger A."/>
            <person name="Kirschner M.W."/>
            <person name="Durand P.M."/>
            <person name="Michod R.E."/>
            <person name="Nozaki H."/>
            <person name="Olson B.J."/>
        </authorList>
    </citation>
    <scope>NUCLEOTIDE SEQUENCE [LARGE SCALE GENOMIC DNA]</scope>
    <source>
        <strain evidence="4">NIES-2863</strain>
    </source>
</reference>
<comment type="caution">
    <text evidence="3">The sequence shown here is derived from an EMBL/GenBank/DDBJ whole genome shotgun (WGS) entry which is preliminary data.</text>
</comment>
<dbReference type="OrthoDB" id="568288at2759"/>
<dbReference type="InterPro" id="IPR003034">
    <property type="entry name" value="SAP_dom"/>
</dbReference>
<dbReference type="AlphaFoldDB" id="A0A150GEC4"/>
<evidence type="ECO:0000256" key="1">
    <source>
        <dbReference type="SAM" id="MobiDB-lite"/>
    </source>
</evidence>
<proteinExistence type="predicted"/>
<dbReference type="Pfam" id="PF02037">
    <property type="entry name" value="SAP"/>
    <property type="match status" value="1"/>
</dbReference>
<dbReference type="PROSITE" id="PS50800">
    <property type="entry name" value="SAP"/>
    <property type="match status" value="1"/>
</dbReference>
<gene>
    <name evidence="3" type="ORF">GPECTOR_30g280</name>
</gene>
<organism evidence="3 4">
    <name type="scientific">Gonium pectorale</name>
    <name type="common">Green alga</name>
    <dbReference type="NCBI Taxonomy" id="33097"/>
    <lineage>
        <taxon>Eukaryota</taxon>
        <taxon>Viridiplantae</taxon>
        <taxon>Chlorophyta</taxon>
        <taxon>core chlorophytes</taxon>
        <taxon>Chlorophyceae</taxon>
        <taxon>CS clade</taxon>
        <taxon>Chlamydomonadales</taxon>
        <taxon>Volvocaceae</taxon>
        <taxon>Gonium</taxon>
    </lineage>
</organism>
<evidence type="ECO:0000259" key="2">
    <source>
        <dbReference type="PROSITE" id="PS50800"/>
    </source>
</evidence>
<protein>
    <recommendedName>
        <fullName evidence="2">SAP domain-containing protein</fullName>
    </recommendedName>
</protein>
<evidence type="ECO:0000313" key="3">
    <source>
        <dbReference type="EMBL" id="KXZ48184.1"/>
    </source>
</evidence>
<feature type="domain" description="SAP" evidence="2">
    <location>
        <begin position="165"/>
        <end position="199"/>
    </location>
</feature>
<accession>A0A150GEC4</accession>
<dbReference type="Gene3D" id="1.10.720.30">
    <property type="entry name" value="SAP domain"/>
    <property type="match status" value="1"/>
</dbReference>
<dbReference type="Proteomes" id="UP000075714">
    <property type="component" value="Unassembled WGS sequence"/>
</dbReference>
<dbReference type="InterPro" id="IPR036361">
    <property type="entry name" value="SAP_dom_sf"/>
</dbReference>
<sequence length="201" mass="20326">MFLTCSLQVYDSWEPSPSKVSVVAAAAPEVVAAPPPAVIVDGVTAVAEAPVLPVAPAAVASVSAAAGDTNGASTHRSELPSAVSTVENVQLEEQPAPGFQATAATTAANNIVQAPPMGAVPVGAVDPITEYEEADKYQVLEVGPGHNGATATATAPTAKPAARSMDSLTVSELKTELKRRGMSSFGSRRELINRLQGAGAL</sequence>
<feature type="compositionally biased region" description="Low complexity" evidence="1">
    <location>
        <begin position="149"/>
        <end position="162"/>
    </location>
</feature>
<dbReference type="SUPFAM" id="SSF68906">
    <property type="entry name" value="SAP domain"/>
    <property type="match status" value="1"/>
</dbReference>
<dbReference type="SMART" id="SM00513">
    <property type="entry name" value="SAP"/>
    <property type="match status" value="1"/>
</dbReference>